<evidence type="ECO:0000313" key="5">
    <source>
        <dbReference type="Proteomes" id="UP000826616"/>
    </source>
</evidence>
<name>A0A1G7YQL1_ANETH</name>
<dbReference type="Proteomes" id="UP000826616">
    <property type="component" value="Chromosome"/>
</dbReference>
<evidence type="ECO:0000256" key="1">
    <source>
        <dbReference type="SAM" id="Phobius"/>
    </source>
</evidence>
<dbReference type="Pfam" id="PF11167">
    <property type="entry name" value="DUF2953"/>
    <property type="match status" value="1"/>
</dbReference>
<dbReference type="EMBL" id="FNDE01000007">
    <property type="protein sequence ID" value="SDG98697.1"/>
    <property type="molecule type" value="Genomic_DNA"/>
</dbReference>
<keyword evidence="1" id="KW-0812">Transmembrane</keyword>
<reference evidence="3 4" key="1">
    <citation type="submission" date="2016-10" db="EMBL/GenBank/DDBJ databases">
        <authorList>
            <person name="de Groot N.N."/>
        </authorList>
    </citation>
    <scope>NUCLEOTIDE SEQUENCE [LARGE SCALE GENOMIC DNA]</scope>
    <source>
        <strain evidence="3 4">L 420-91</strain>
    </source>
</reference>
<feature type="transmembrane region" description="Helical" evidence="1">
    <location>
        <begin position="182"/>
        <end position="204"/>
    </location>
</feature>
<reference evidence="2 5" key="2">
    <citation type="submission" date="2021-08" db="EMBL/GenBank/DDBJ databases">
        <title>Complete genome sequence of the strain Aneurinibacillus thermoaerophilus CCM 8960.</title>
        <authorList>
            <person name="Musilova J."/>
            <person name="Kourilova X."/>
            <person name="Pernicova I."/>
            <person name="Bezdicek M."/>
            <person name="Lengerova M."/>
            <person name="Obruca S."/>
            <person name="Sedlar K."/>
        </authorList>
    </citation>
    <scope>NUCLEOTIDE SEQUENCE [LARGE SCALE GENOMIC DNA]</scope>
    <source>
        <strain evidence="2 5">CCM 8960</strain>
    </source>
</reference>
<evidence type="ECO:0000313" key="3">
    <source>
        <dbReference type="EMBL" id="SDG98697.1"/>
    </source>
</evidence>
<dbReference type="InterPro" id="IPR021338">
    <property type="entry name" value="DUF2953"/>
</dbReference>
<feature type="transmembrane region" description="Helical" evidence="1">
    <location>
        <begin position="138"/>
        <end position="162"/>
    </location>
</feature>
<dbReference type="EMBL" id="CP080764">
    <property type="protein sequence ID" value="QYY43670.1"/>
    <property type="molecule type" value="Genomic_DNA"/>
</dbReference>
<keyword evidence="5" id="KW-1185">Reference proteome</keyword>
<dbReference type="AlphaFoldDB" id="A0A1G7YQL1"/>
<keyword evidence="1" id="KW-1133">Transmembrane helix</keyword>
<evidence type="ECO:0000313" key="4">
    <source>
        <dbReference type="Proteomes" id="UP000198956"/>
    </source>
</evidence>
<protein>
    <submittedName>
        <fullName evidence="2">DUF2953 domain-containing protein</fullName>
    </submittedName>
</protein>
<dbReference type="Proteomes" id="UP000198956">
    <property type="component" value="Unassembled WGS sequence"/>
</dbReference>
<dbReference type="GeneID" id="97140810"/>
<accession>A0A1G7YQL1</accession>
<dbReference type="RefSeq" id="WP_057899489.1">
    <property type="nucleotide sequence ID" value="NZ_CP080764.1"/>
</dbReference>
<gene>
    <name evidence="2" type="ORF">K3F53_05460</name>
    <name evidence="3" type="ORF">SAMN04489735_1007110</name>
</gene>
<keyword evidence="1" id="KW-0472">Membrane</keyword>
<organism evidence="3 4">
    <name type="scientific">Aneurinibacillus thermoaerophilus</name>
    <dbReference type="NCBI Taxonomy" id="143495"/>
    <lineage>
        <taxon>Bacteria</taxon>
        <taxon>Bacillati</taxon>
        <taxon>Bacillota</taxon>
        <taxon>Bacilli</taxon>
        <taxon>Bacillales</taxon>
        <taxon>Paenibacillaceae</taxon>
        <taxon>Aneurinibacillus group</taxon>
        <taxon>Aneurinibacillus</taxon>
    </lineage>
</organism>
<proteinExistence type="predicted"/>
<sequence>MGWLVFLSGIAIFILLIWFMSVRIKIVYERTNENDRIDIEISVLKRLLKYRFTVNQLQIRSISEGIKVSERVEVGQQAPKRAKKTWITPRTIQVWQWKFARLLRNVYDLNQILRRTLENVRGEELIWKTNIGLGEASATGAVVGVVWTVKSALIALLSHYISLRARPRLYVIPDFQREMLDIYLLCILRLRIGHAIIAVIRIMINYIRKGRERVWENIRFKA</sequence>
<feature type="transmembrane region" description="Helical" evidence="1">
    <location>
        <begin position="6"/>
        <end position="26"/>
    </location>
</feature>
<evidence type="ECO:0000313" key="2">
    <source>
        <dbReference type="EMBL" id="QYY43670.1"/>
    </source>
</evidence>